<comment type="catalytic activity">
    <reaction evidence="3">
        <text>L-glutaminyl-[protein] + H2O = L-glutamyl-[protein] + NH4(+)</text>
        <dbReference type="Rhea" id="RHEA:16441"/>
        <dbReference type="Rhea" id="RHEA-COMP:10207"/>
        <dbReference type="Rhea" id="RHEA-COMP:10208"/>
        <dbReference type="ChEBI" id="CHEBI:15377"/>
        <dbReference type="ChEBI" id="CHEBI:28938"/>
        <dbReference type="ChEBI" id="CHEBI:29973"/>
        <dbReference type="ChEBI" id="CHEBI:30011"/>
        <dbReference type="EC" id="3.5.1.44"/>
    </reaction>
</comment>
<dbReference type="Gene3D" id="3.30.1330.200">
    <property type="match status" value="1"/>
</dbReference>
<dbReference type="InterPro" id="IPR005659">
    <property type="entry name" value="Chemorcpt_Glu_NH3ase_CheD"/>
</dbReference>
<dbReference type="PANTHER" id="PTHR35147">
    <property type="entry name" value="CHEMORECEPTOR GLUTAMINE DEAMIDASE CHED-RELATED"/>
    <property type="match status" value="1"/>
</dbReference>
<sequence>MTGDPEAAIVTVLGSCVAACIRDPAIGVGGLNHFMLPESKDGVWGKASASLRYGNFAMERLINDILSRGGKRARLEVKLFGGGRLAQQSGGVGERNAAYVEAYLRTEGIVPLVSEMGRNWAVRLIYLPVSGRAFLQDLPEGTSRVSDVEARFERALPRRMPVGTIDLFS</sequence>
<dbReference type="GO" id="GO:0006935">
    <property type="term" value="P:chemotaxis"/>
    <property type="evidence" value="ECO:0007669"/>
    <property type="project" value="UniProtKB-UniRule"/>
</dbReference>
<comment type="similarity">
    <text evidence="3">Belongs to the CheD family.</text>
</comment>
<keyword evidence="5" id="KW-1185">Reference proteome</keyword>
<dbReference type="HAMAP" id="MF_01440">
    <property type="entry name" value="CheD"/>
    <property type="match status" value="1"/>
</dbReference>
<evidence type="ECO:0000313" key="5">
    <source>
        <dbReference type="Proteomes" id="UP000580654"/>
    </source>
</evidence>
<dbReference type="AlphaFoldDB" id="A0A840YGT4"/>
<comment type="caution">
    <text evidence="4">The sequence shown here is derived from an EMBL/GenBank/DDBJ whole genome shotgun (WGS) entry which is preliminary data.</text>
</comment>
<gene>
    <name evidence="3" type="primary">cheD</name>
    <name evidence="4" type="ORF">FHS87_003688</name>
</gene>
<comment type="function">
    <text evidence="3">Probably deamidates glutamine residues to glutamate on methyl-accepting chemotaxis receptors (MCPs), playing an important role in chemotaxis.</text>
</comment>
<dbReference type="CDD" id="cd16352">
    <property type="entry name" value="CheD"/>
    <property type="match status" value="1"/>
</dbReference>
<protein>
    <recommendedName>
        <fullName evidence="3">Probable chemoreceptor glutamine deamidase CheD</fullName>
        <ecNumber evidence="3">3.5.1.44</ecNumber>
    </recommendedName>
</protein>
<keyword evidence="1 3" id="KW-0145">Chemotaxis</keyword>
<accession>A0A840YGT4</accession>
<organism evidence="4 5">
    <name type="scientific">Muricoccus pecuniae</name>
    <dbReference type="NCBI Taxonomy" id="693023"/>
    <lineage>
        <taxon>Bacteria</taxon>
        <taxon>Pseudomonadati</taxon>
        <taxon>Pseudomonadota</taxon>
        <taxon>Alphaproteobacteria</taxon>
        <taxon>Acetobacterales</taxon>
        <taxon>Roseomonadaceae</taxon>
        <taxon>Muricoccus</taxon>
    </lineage>
</organism>
<evidence type="ECO:0000256" key="2">
    <source>
        <dbReference type="ARBA" id="ARBA00022801"/>
    </source>
</evidence>
<dbReference type="SUPFAM" id="SSF64438">
    <property type="entry name" value="CNF1/YfiH-like putative cysteine hydrolases"/>
    <property type="match status" value="1"/>
</dbReference>
<name>A0A840YGT4_9PROT</name>
<dbReference type="RefSeq" id="WP_184520818.1">
    <property type="nucleotide sequence ID" value="NZ_JACIJD010000020.1"/>
</dbReference>
<dbReference type="Pfam" id="PF03975">
    <property type="entry name" value="CheD"/>
    <property type="match status" value="1"/>
</dbReference>
<evidence type="ECO:0000256" key="3">
    <source>
        <dbReference type="HAMAP-Rule" id="MF_01440"/>
    </source>
</evidence>
<dbReference type="Proteomes" id="UP000580654">
    <property type="component" value="Unassembled WGS sequence"/>
</dbReference>
<keyword evidence="2 3" id="KW-0378">Hydrolase</keyword>
<dbReference type="PANTHER" id="PTHR35147:SF2">
    <property type="entry name" value="CHEMORECEPTOR GLUTAMINE DEAMIDASE CHED-RELATED"/>
    <property type="match status" value="1"/>
</dbReference>
<dbReference type="GO" id="GO:0050568">
    <property type="term" value="F:protein-glutamine glutaminase activity"/>
    <property type="evidence" value="ECO:0007669"/>
    <property type="project" value="UniProtKB-UniRule"/>
</dbReference>
<evidence type="ECO:0000256" key="1">
    <source>
        <dbReference type="ARBA" id="ARBA00022500"/>
    </source>
</evidence>
<evidence type="ECO:0000313" key="4">
    <source>
        <dbReference type="EMBL" id="MBB5695627.1"/>
    </source>
</evidence>
<reference evidence="4 5" key="1">
    <citation type="submission" date="2020-08" db="EMBL/GenBank/DDBJ databases">
        <title>Genomic Encyclopedia of Type Strains, Phase IV (KMG-IV): sequencing the most valuable type-strain genomes for metagenomic binning, comparative biology and taxonomic classification.</title>
        <authorList>
            <person name="Goeker M."/>
        </authorList>
    </citation>
    <scope>NUCLEOTIDE SEQUENCE [LARGE SCALE GENOMIC DNA]</scope>
    <source>
        <strain evidence="4 5">DSM 25622</strain>
    </source>
</reference>
<dbReference type="EMBL" id="JACIJD010000020">
    <property type="protein sequence ID" value="MBB5695627.1"/>
    <property type="molecule type" value="Genomic_DNA"/>
</dbReference>
<proteinExistence type="inferred from homology"/>
<dbReference type="InterPro" id="IPR011324">
    <property type="entry name" value="Cytotoxic_necrot_fac-like_cat"/>
</dbReference>
<dbReference type="EC" id="3.5.1.44" evidence="3"/>
<dbReference type="InterPro" id="IPR038592">
    <property type="entry name" value="CheD-like_sf"/>
</dbReference>